<evidence type="ECO:0000256" key="2">
    <source>
        <dbReference type="SAM" id="SignalP"/>
    </source>
</evidence>
<dbReference type="EMBL" id="CP001674">
    <property type="protein sequence ID" value="ACT49342.1"/>
    <property type="molecule type" value="Genomic_DNA"/>
</dbReference>
<proteinExistence type="predicted"/>
<evidence type="ECO:0000313" key="3">
    <source>
        <dbReference type="EMBL" id="ACT49342.1"/>
    </source>
</evidence>
<evidence type="ECO:0000256" key="1">
    <source>
        <dbReference type="SAM" id="Coils"/>
    </source>
</evidence>
<name>C6X872_METGS</name>
<dbReference type="Proteomes" id="UP000002743">
    <property type="component" value="Chromosome"/>
</dbReference>
<feature type="coiled-coil region" evidence="1">
    <location>
        <begin position="64"/>
        <end position="96"/>
    </location>
</feature>
<gene>
    <name evidence="3" type="ordered locus">Msip34_0093</name>
</gene>
<dbReference type="HOGENOM" id="CLU_052159_0_0_4"/>
<organism evidence="3 4">
    <name type="scientific">Methylovorus glucosotrophus (strain SIP3-4)</name>
    <dbReference type="NCBI Taxonomy" id="582744"/>
    <lineage>
        <taxon>Bacteria</taxon>
        <taxon>Pseudomonadati</taxon>
        <taxon>Pseudomonadota</taxon>
        <taxon>Betaproteobacteria</taxon>
        <taxon>Nitrosomonadales</taxon>
        <taxon>Methylophilaceae</taxon>
        <taxon>Methylovorus</taxon>
    </lineage>
</organism>
<accession>C6X872</accession>
<sequence length="415" mass="45411" precursor="true">MMNPRNAILAAITIMASTAAMTAQAADYIKCTGTSGKTIYTNLPFMCADAAKQAQEATKAALAAQAAKEAAAKAAAEKAAAEAKAAAEKAAAVKAAAAAVKANALTTDAVFSADSFWYTPIPKDVELHPHTAQYTQEFLRQKKAYYNTVNINTSKWSSPVYVADSKTAPVRVNQWDCQKKGYKDSGLLTQWASVPVPSYAVPAEGTDMEMTVYQPSTDTVWEFWKAKKENGVWYACWGGRLENASKSNGVFYKYYGTTATSLPFLGGQITAEELARGEIKHVIGISMVDLEHWNIFSWPANRSDGWNSNKVAYRIAEGQRFRLDPTIDVDKLNLTKVGKIVAKAAQTYGFVVWDKAGSISLRAQNVYSYTKLGKENPYPALFENKPNYAVLNNFPWESLQFLPTDYGKPAETASK</sequence>
<dbReference type="AlphaFoldDB" id="C6X872"/>
<dbReference type="eggNOG" id="ENOG5030J7Z">
    <property type="taxonomic scope" value="Bacteria"/>
</dbReference>
<dbReference type="KEGG" id="mei:Msip34_0093"/>
<evidence type="ECO:0008006" key="5">
    <source>
        <dbReference type="Google" id="ProtNLM"/>
    </source>
</evidence>
<keyword evidence="4" id="KW-1185">Reference proteome</keyword>
<reference evidence="4" key="1">
    <citation type="submission" date="2009-07" db="EMBL/GenBank/DDBJ databases">
        <title>Complete sequence of chromosome of Methylovorus sp. SIP3-4.</title>
        <authorList>
            <person name="Lucas S."/>
            <person name="Copeland A."/>
            <person name="Lapidus A."/>
            <person name="Glavina del Rio T."/>
            <person name="Tice H."/>
            <person name="Bruce D."/>
            <person name="Goodwin L."/>
            <person name="Pitluck S."/>
            <person name="Clum A."/>
            <person name="Larimer F."/>
            <person name="Land M."/>
            <person name="Hauser L."/>
            <person name="Kyrpides N."/>
            <person name="Mikhailova N."/>
            <person name="Kayluzhnaya M."/>
            <person name="Chistoserdova L."/>
        </authorList>
    </citation>
    <scope>NUCLEOTIDE SEQUENCE [LARGE SCALE GENOMIC DNA]</scope>
    <source>
        <strain evidence="4">SIP3-4</strain>
    </source>
</reference>
<feature type="chain" id="PRO_5002973785" description="DUF4124 domain-containing protein" evidence="2">
    <location>
        <begin position="26"/>
        <end position="415"/>
    </location>
</feature>
<protein>
    <recommendedName>
        <fullName evidence="5">DUF4124 domain-containing protein</fullName>
    </recommendedName>
</protein>
<evidence type="ECO:0000313" key="4">
    <source>
        <dbReference type="Proteomes" id="UP000002743"/>
    </source>
</evidence>
<feature type="signal peptide" evidence="2">
    <location>
        <begin position="1"/>
        <end position="25"/>
    </location>
</feature>
<keyword evidence="1" id="KW-0175">Coiled coil</keyword>
<dbReference type="STRING" id="582744.Msip34_0093"/>
<keyword evidence="2" id="KW-0732">Signal</keyword>
<reference evidence="3 4" key="2">
    <citation type="journal article" date="2011" name="J. Bacteriol.">
        <title>Genomes of three methylotrophs from a single niche uncover genetic and metabolic divergence of Methylophilaceae.</title>
        <authorList>
            <person name="Lapidus A."/>
            <person name="Clum A."/>
            <person name="Labutti K."/>
            <person name="Kaluzhnaya M.G."/>
            <person name="Lim S."/>
            <person name="Beck D.A."/>
            <person name="Glavina Del Rio T."/>
            <person name="Nolan M."/>
            <person name="Mavromatis K."/>
            <person name="Huntemann M."/>
            <person name="Lucas S."/>
            <person name="Lidstrom M.E."/>
            <person name="Ivanova N."/>
            <person name="Chistoserdova L."/>
        </authorList>
    </citation>
    <scope>NUCLEOTIDE SEQUENCE [LARGE SCALE GENOMIC DNA]</scope>
    <source>
        <strain evidence="3 4">SIP3-4</strain>
    </source>
</reference>